<dbReference type="Gene3D" id="3.30.710.10">
    <property type="entry name" value="Potassium Channel Kv1.1, Chain A"/>
    <property type="match status" value="1"/>
</dbReference>
<dbReference type="Pfam" id="PF00651">
    <property type="entry name" value="BTB"/>
    <property type="match status" value="1"/>
</dbReference>
<dbReference type="SUPFAM" id="SSF54695">
    <property type="entry name" value="POZ domain"/>
    <property type="match status" value="1"/>
</dbReference>
<reference evidence="2" key="2">
    <citation type="submission" date="2023-05" db="EMBL/GenBank/DDBJ databases">
        <authorList>
            <consortium name="Lawrence Berkeley National Laboratory"/>
            <person name="Steindorff A."/>
            <person name="Hensen N."/>
            <person name="Bonometti L."/>
            <person name="Westerberg I."/>
            <person name="Brannstrom I.O."/>
            <person name="Guillou S."/>
            <person name="Cros-Aarteil S."/>
            <person name="Calhoun S."/>
            <person name="Haridas S."/>
            <person name="Kuo A."/>
            <person name="Mondo S."/>
            <person name="Pangilinan J."/>
            <person name="Riley R."/>
            <person name="Labutti K."/>
            <person name="Andreopoulos B."/>
            <person name="Lipzen A."/>
            <person name="Chen C."/>
            <person name="Yanf M."/>
            <person name="Daum C."/>
            <person name="Ng V."/>
            <person name="Clum A."/>
            <person name="Ohm R."/>
            <person name="Martin F."/>
            <person name="Silar P."/>
            <person name="Natvig D."/>
            <person name="Lalanne C."/>
            <person name="Gautier V."/>
            <person name="Ament-Velasquez S.L."/>
            <person name="Kruys A."/>
            <person name="Hutchinson M.I."/>
            <person name="Powell A.J."/>
            <person name="Barry K."/>
            <person name="Miller A.N."/>
            <person name="Grigoriev I.V."/>
            <person name="Debuchy R."/>
            <person name="Gladieux P."/>
            <person name="Thoren M.H."/>
            <person name="Johannesson H."/>
        </authorList>
    </citation>
    <scope>NUCLEOTIDE SEQUENCE</scope>
    <source>
        <strain evidence="2">CBS 538.74</strain>
    </source>
</reference>
<keyword evidence="3" id="KW-1185">Reference proteome</keyword>
<evidence type="ECO:0000259" key="1">
    <source>
        <dbReference type="PROSITE" id="PS50097"/>
    </source>
</evidence>
<dbReference type="EMBL" id="MU856858">
    <property type="protein sequence ID" value="KAK4156968.1"/>
    <property type="molecule type" value="Genomic_DNA"/>
</dbReference>
<evidence type="ECO:0000313" key="2">
    <source>
        <dbReference type="EMBL" id="KAK4156968.1"/>
    </source>
</evidence>
<feature type="domain" description="BTB" evidence="1">
    <location>
        <begin position="13"/>
        <end position="82"/>
    </location>
</feature>
<dbReference type="AlphaFoldDB" id="A0AAN7A0H6"/>
<dbReference type="PANTHER" id="PTHR47843">
    <property type="entry name" value="BTB DOMAIN-CONTAINING PROTEIN-RELATED"/>
    <property type="match status" value="1"/>
</dbReference>
<protein>
    <recommendedName>
        <fullName evidence="1">BTB domain-containing protein</fullName>
    </recommendedName>
</protein>
<dbReference type="InterPro" id="IPR000210">
    <property type="entry name" value="BTB/POZ_dom"/>
</dbReference>
<gene>
    <name evidence="2" type="ORF">C8A00DRAFT_40656</name>
</gene>
<reference evidence="2" key="1">
    <citation type="journal article" date="2023" name="Mol. Phylogenet. Evol.">
        <title>Genome-scale phylogeny and comparative genomics of the fungal order Sordariales.</title>
        <authorList>
            <person name="Hensen N."/>
            <person name="Bonometti L."/>
            <person name="Westerberg I."/>
            <person name="Brannstrom I.O."/>
            <person name="Guillou S."/>
            <person name="Cros-Aarteil S."/>
            <person name="Calhoun S."/>
            <person name="Haridas S."/>
            <person name="Kuo A."/>
            <person name="Mondo S."/>
            <person name="Pangilinan J."/>
            <person name="Riley R."/>
            <person name="LaButti K."/>
            <person name="Andreopoulos B."/>
            <person name="Lipzen A."/>
            <person name="Chen C."/>
            <person name="Yan M."/>
            <person name="Daum C."/>
            <person name="Ng V."/>
            <person name="Clum A."/>
            <person name="Steindorff A."/>
            <person name="Ohm R.A."/>
            <person name="Martin F."/>
            <person name="Silar P."/>
            <person name="Natvig D.O."/>
            <person name="Lalanne C."/>
            <person name="Gautier V."/>
            <person name="Ament-Velasquez S.L."/>
            <person name="Kruys A."/>
            <person name="Hutchinson M.I."/>
            <person name="Powell A.J."/>
            <person name="Barry K."/>
            <person name="Miller A.N."/>
            <person name="Grigoriev I.V."/>
            <person name="Debuchy R."/>
            <person name="Gladieux P."/>
            <person name="Hiltunen Thoren M."/>
            <person name="Johannesson H."/>
        </authorList>
    </citation>
    <scope>NUCLEOTIDE SEQUENCE</scope>
    <source>
        <strain evidence="2">CBS 538.74</strain>
    </source>
</reference>
<proteinExistence type="predicted"/>
<evidence type="ECO:0000313" key="3">
    <source>
        <dbReference type="Proteomes" id="UP001302745"/>
    </source>
</evidence>
<name>A0AAN7A0H6_9PEZI</name>
<organism evidence="2 3">
    <name type="scientific">Chaetomidium leptoderma</name>
    <dbReference type="NCBI Taxonomy" id="669021"/>
    <lineage>
        <taxon>Eukaryota</taxon>
        <taxon>Fungi</taxon>
        <taxon>Dikarya</taxon>
        <taxon>Ascomycota</taxon>
        <taxon>Pezizomycotina</taxon>
        <taxon>Sordariomycetes</taxon>
        <taxon>Sordariomycetidae</taxon>
        <taxon>Sordariales</taxon>
        <taxon>Chaetomiaceae</taxon>
        <taxon>Chaetomidium</taxon>
    </lineage>
</organism>
<comment type="caution">
    <text evidence="2">The sequence shown here is derived from an EMBL/GenBank/DDBJ whole genome shotgun (WGS) entry which is preliminary data.</text>
</comment>
<dbReference type="InterPro" id="IPR011333">
    <property type="entry name" value="SKP1/BTB/POZ_sf"/>
</dbReference>
<dbReference type="PROSITE" id="PS50097">
    <property type="entry name" value="BTB"/>
    <property type="match status" value="1"/>
</dbReference>
<accession>A0AAN7A0H6</accession>
<dbReference type="Proteomes" id="UP001302745">
    <property type="component" value="Unassembled WGS sequence"/>
</dbReference>
<sequence length="294" mass="33894">MEGISMKKVAVSNPFRFFVGPDKREFTIHSALVAHQSPALEALVYGKFKEATDCSVEWDEIDEKTFVSFWQYVYTGDYDTPKPLSTTTLNIIASSTNSEKHAETNQFDAQPVEDIRADEPALEPEPVPAEPEPAMDDVWGFPRKEKKKKRRAKRDMLWSDFQESWRLDLSVHVSDETCEIEKTSKDHGEIFIHHARVYVLGDRYGVTRLMNESFRKLHQALVGYDVAKEGVSEVVALLQFCYTELVPERLRQLVIHYSSCKVETLWKNEEFEEFLEEYGSLSRALVGSMLLRLD</sequence>